<proteinExistence type="predicted"/>
<organism evidence="1 2">
    <name type="scientific">Sulfitobacter noctilucicola</name>
    <dbReference type="NCBI Taxonomy" id="1342301"/>
    <lineage>
        <taxon>Bacteria</taxon>
        <taxon>Pseudomonadati</taxon>
        <taxon>Pseudomonadota</taxon>
        <taxon>Alphaproteobacteria</taxon>
        <taxon>Rhodobacterales</taxon>
        <taxon>Roseobacteraceae</taxon>
        <taxon>Sulfitobacter</taxon>
    </lineage>
</organism>
<evidence type="ECO:0000313" key="1">
    <source>
        <dbReference type="EMBL" id="MBB4173934.1"/>
    </source>
</evidence>
<dbReference type="AlphaFoldDB" id="A0A7W6Q492"/>
<evidence type="ECO:0000313" key="2">
    <source>
        <dbReference type="Proteomes" id="UP000565745"/>
    </source>
</evidence>
<sequence>MTPYDMIKANLDTAVPFANHVGVRLLELGDGTASATLDQRDEVSNHINSVHAGAMFTLGEAASGAAMAGALAPVILDMRPVAAVANIAFKKIAIGTLTAYAKTSQDGASLMQTIADDGKVAFDVTVDVQDASGDTVVEMAVNWHVSARR</sequence>
<dbReference type="Proteomes" id="UP000565745">
    <property type="component" value="Unassembled WGS sequence"/>
</dbReference>
<gene>
    <name evidence="1" type="ORF">GGR93_001707</name>
</gene>
<dbReference type="Pfam" id="PF14539">
    <property type="entry name" value="DUF4442"/>
    <property type="match status" value="1"/>
</dbReference>
<dbReference type="SUPFAM" id="SSF54637">
    <property type="entry name" value="Thioesterase/thiol ester dehydrase-isomerase"/>
    <property type="match status" value="1"/>
</dbReference>
<reference evidence="1 2" key="1">
    <citation type="submission" date="2020-08" db="EMBL/GenBank/DDBJ databases">
        <title>Genomic Encyclopedia of Type Strains, Phase IV (KMG-IV): sequencing the most valuable type-strain genomes for metagenomic binning, comparative biology and taxonomic classification.</title>
        <authorList>
            <person name="Goeker M."/>
        </authorList>
    </citation>
    <scope>NUCLEOTIDE SEQUENCE [LARGE SCALE GENOMIC DNA]</scope>
    <source>
        <strain evidence="1 2">DSM 101015</strain>
    </source>
</reference>
<protein>
    <submittedName>
        <fullName evidence="1">Acyl-coenzyme A thioesterase PaaI-like protein</fullName>
    </submittedName>
</protein>
<keyword evidence="2" id="KW-1185">Reference proteome</keyword>
<name>A0A7W6Q492_9RHOB</name>
<dbReference type="OrthoDB" id="7354710at2"/>
<dbReference type="Gene3D" id="3.10.129.10">
    <property type="entry name" value="Hotdog Thioesterase"/>
    <property type="match status" value="1"/>
</dbReference>
<dbReference type="InterPro" id="IPR029069">
    <property type="entry name" value="HotDog_dom_sf"/>
</dbReference>
<dbReference type="EMBL" id="JACIFU010000002">
    <property type="protein sequence ID" value="MBB4173934.1"/>
    <property type="molecule type" value="Genomic_DNA"/>
</dbReference>
<dbReference type="InterPro" id="IPR027961">
    <property type="entry name" value="DUF4442"/>
</dbReference>
<accession>A0A7W6Q492</accession>
<dbReference type="RefSeq" id="WP_025057248.1">
    <property type="nucleotide sequence ID" value="NZ_JACIFU010000002.1"/>
</dbReference>
<comment type="caution">
    <text evidence="1">The sequence shown here is derived from an EMBL/GenBank/DDBJ whole genome shotgun (WGS) entry which is preliminary data.</text>
</comment>